<keyword evidence="2" id="KW-0472">Membrane</keyword>
<name>A0A9Q0WLQ0_9ROSI</name>
<sequence>MSSDERNQTAARALMPPPRPSNNLYANPVHAQSRFGASSSKNSWKQRAEISTSSNTSSSISGSSFRAGGSSGTRTGHSSNLSSNSDAHKPRRKRRPKKKKQQACYSWLCYYVYLAPSFYFFQPSWTAVLSCAEIPGVLCDFSIKTDIHYLQNNFTSWSLLGVQVN</sequence>
<comment type="caution">
    <text evidence="3">The sequence shown here is derived from an EMBL/GenBank/DDBJ whole genome shotgun (WGS) entry which is preliminary data.</text>
</comment>
<feature type="compositionally biased region" description="Polar residues" evidence="1">
    <location>
        <begin position="35"/>
        <end position="45"/>
    </location>
</feature>
<evidence type="ECO:0000256" key="2">
    <source>
        <dbReference type="SAM" id="Phobius"/>
    </source>
</evidence>
<proteinExistence type="predicted"/>
<evidence type="ECO:0000313" key="4">
    <source>
        <dbReference type="Proteomes" id="UP001151752"/>
    </source>
</evidence>
<keyword evidence="2" id="KW-1133">Transmembrane helix</keyword>
<evidence type="ECO:0000256" key="1">
    <source>
        <dbReference type="SAM" id="MobiDB-lite"/>
    </source>
</evidence>
<keyword evidence="2" id="KW-0812">Transmembrane</keyword>
<gene>
    <name evidence="3" type="ORF">OIU74_022674</name>
</gene>
<feature type="region of interest" description="Disordered" evidence="1">
    <location>
        <begin position="1"/>
        <end position="99"/>
    </location>
</feature>
<accession>A0A9Q0WLQ0</accession>
<feature type="compositionally biased region" description="Low complexity" evidence="1">
    <location>
        <begin position="51"/>
        <end position="79"/>
    </location>
</feature>
<feature type="compositionally biased region" description="Basic residues" evidence="1">
    <location>
        <begin position="89"/>
        <end position="99"/>
    </location>
</feature>
<feature type="transmembrane region" description="Helical" evidence="2">
    <location>
        <begin position="103"/>
        <end position="121"/>
    </location>
</feature>
<reference evidence="3" key="1">
    <citation type="submission" date="2022-11" db="EMBL/GenBank/DDBJ databases">
        <authorList>
            <person name="Hyden B.L."/>
            <person name="Feng K."/>
            <person name="Yates T."/>
            <person name="Jawdy S."/>
            <person name="Smart L.B."/>
            <person name="Muchero W."/>
        </authorList>
    </citation>
    <scope>NUCLEOTIDE SEQUENCE</scope>
    <source>
        <tissue evidence="3">Shoot tip</tissue>
    </source>
</reference>
<evidence type="ECO:0000313" key="3">
    <source>
        <dbReference type="EMBL" id="KAJ6769053.1"/>
    </source>
</evidence>
<reference evidence="3" key="2">
    <citation type="journal article" date="2023" name="Int. J. Mol. Sci.">
        <title>De Novo Assembly and Annotation of 11 Diverse Shrub Willow (Salix) Genomes Reveals Novel Gene Organization in Sex-Linked Regions.</title>
        <authorList>
            <person name="Hyden B."/>
            <person name="Feng K."/>
            <person name="Yates T.B."/>
            <person name="Jawdy S."/>
            <person name="Cereghino C."/>
            <person name="Smart L.B."/>
            <person name="Muchero W."/>
        </authorList>
    </citation>
    <scope>NUCLEOTIDE SEQUENCE</scope>
    <source>
        <tissue evidence="3">Shoot tip</tissue>
    </source>
</reference>
<organism evidence="3 4">
    <name type="scientific">Salix koriyanagi</name>
    <dbReference type="NCBI Taxonomy" id="2511006"/>
    <lineage>
        <taxon>Eukaryota</taxon>
        <taxon>Viridiplantae</taxon>
        <taxon>Streptophyta</taxon>
        <taxon>Embryophyta</taxon>
        <taxon>Tracheophyta</taxon>
        <taxon>Spermatophyta</taxon>
        <taxon>Magnoliopsida</taxon>
        <taxon>eudicotyledons</taxon>
        <taxon>Gunneridae</taxon>
        <taxon>Pentapetalae</taxon>
        <taxon>rosids</taxon>
        <taxon>fabids</taxon>
        <taxon>Malpighiales</taxon>
        <taxon>Salicaceae</taxon>
        <taxon>Saliceae</taxon>
        <taxon>Salix</taxon>
    </lineage>
</organism>
<dbReference type="Proteomes" id="UP001151752">
    <property type="component" value="Chromosome 8"/>
</dbReference>
<dbReference type="EMBL" id="JAPFFM010000003">
    <property type="protein sequence ID" value="KAJ6769053.1"/>
    <property type="molecule type" value="Genomic_DNA"/>
</dbReference>
<protein>
    <submittedName>
        <fullName evidence="3">Uncharacterized protein</fullName>
    </submittedName>
</protein>
<keyword evidence="4" id="KW-1185">Reference proteome</keyword>
<dbReference type="AlphaFoldDB" id="A0A9Q0WLQ0"/>